<keyword evidence="3" id="KW-1133">Transmembrane helix</keyword>
<keyword evidence="2" id="KW-0812">Transmembrane</keyword>
<keyword evidence="4" id="KW-0472">Membrane</keyword>
<evidence type="ECO:0000313" key="5">
    <source>
        <dbReference type="EMBL" id="CAD7638833.1"/>
    </source>
</evidence>
<dbReference type="GO" id="GO:0016020">
    <property type="term" value="C:membrane"/>
    <property type="evidence" value="ECO:0007669"/>
    <property type="project" value="UniProtKB-SubCell"/>
</dbReference>
<dbReference type="EMBL" id="CAJPVJ010000311">
    <property type="protein sequence ID" value="CAG2162018.1"/>
    <property type="molecule type" value="Genomic_DNA"/>
</dbReference>
<evidence type="ECO:0000256" key="4">
    <source>
        <dbReference type="ARBA" id="ARBA00023136"/>
    </source>
</evidence>
<dbReference type="PANTHER" id="PTHR28668:SF1">
    <property type="entry name" value="TRANSMEMBRANE PROTEIN 234"/>
    <property type="match status" value="1"/>
</dbReference>
<keyword evidence="6" id="KW-1185">Reference proteome</keyword>
<protein>
    <submittedName>
        <fullName evidence="5">Uncharacterized protein</fullName>
    </submittedName>
</protein>
<dbReference type="OrthoDB" id="43458at2759"/>
<dbReference type="Proteomes" id="UP000728032">
    <property type="component" value="Unassembled WGS sequence"/>
</dbReference>
<dbReference type="Pfam" id="PF10639">
    <property type="entry name" value="TMEM234"/>
    <property type="match status" value="1"/>
</dbReference>
<sequence>MEDVHHSNPVIQFILQLKAMFTNWKYMLSFLVNQSGSVLYTISLSYNPITIAVPITNALNFIFVVISGPLMGETTLDSISENPSRDHY</sequence>
<dbReference type="Gene3D" id="1.10.3730.20">
    <property type="match status" value="1"/>
</dbReference>
<proteinExistence type="predicted"/>
<comment type="subcellular location">
    <subcellularLocation>
        <location evidence="1">Membrane</location>
        <topology evidence="1">Multi-pass membrane protein</topology>
    </subcellularLocation>
</comment>
<evidence type="ECO:0000313" key="6">
    <source>
        <dbReference type="Proteomes" id="UP000728032"/>
    </source>
</evidence>
<dbReference type="AlphaFoldDB" id="A0A7R9QC81"/>
<evidence type="ECO:0000256" key="3">
    <source>
        <dbReference type="ARBA" id="ARBA00022989"/>
    </source>
</evidence>
<gene>
    <name evidence="5" type="ORF">ONB1V03_LOCUS1619</name>
</gene>
<dbReference type="EMBL" id="OC915136">
    <property type="protein sequence ID" value="CAD7638833.1"/>
    <property type="molecule type" value="Genomic_DNA"/>
</dbReference>
<dbReference type="PANTHER" id="PTHR28668">
    <property type="entry name" value="TRANSMEMBRANE PROTEIN 234"/>
    <property type="match status" value="1"/>
</dbReference>
<name>A0A7R9QC81_9ACAR</name>
<evidence type="ECO:0000256" key="2">
    <source>
        <dbReference type="ARBA" id="ARBA00022692"/>
    </source>
</evidence>
<dbReference type="InterPro" id="IPR018908">
    <property type="entry name" value="TMEM234"/>
</dbReference>
<reference evidence="5" key="1">
    <citation type="submission" date="2020-11" db="EMBL/GenBank/DDBJ databases">
        <authorList>
            <person name="Tran Van P."/>
        </authorList>
    </citation>
    <scope>NUCLEOTIDE SEQUENCE</scope>
</reference>
<evidence type="ECO:0000256" key="1">
    <source>
        <dbReference type="ARBA" id="ARBA00004141"/>
    </source>
</evidence>
<accession>A0A7R9QC81</accession>
<organism evidence="5">
    <name type="scientific">Oppiella nova</name>
    <dbReference type="NCBI Taxonomy" id="334625"/>
    <lineage>
        <taxon>Eukaryota</taxon>
        <taxon>Metazoa</taxon>
        <taxon>Ecdysozoa</taxon>
        <taxon>Arthropoda</taxon>
        <taxon>Chelicerata</taxon>
        <taxon>Arachnida</taxon>
        <taxon>Acari</taxon>
        <taxon>Acariformes</taxon>
        <taxon>Sarcoptiformes</taxon>
        <taxon>Oribatida</taxon>
        <taxon>Brachypylina</taxon>
        <taxon>Oppioidea</taxon>
        <taxon>Oppiidae</taxon>
        <taxon>Oppiella</taxon>
    </lineage>
</organism>